<accession>A0ABQ7I2N8</accession>
<name>A0ABQ7I2N8_9MICR</name>
<comment type="caution">
    <text evidence="1">The sequence shown here is derived from an EMBL/GenBank/DDBJ whole genome shotgun (WGS) entry which is preliminary data.</text>
</comment>
<gene>
    <name evidence="1" type="ORF">TCON_0100</name>
</gene>
<dbReference type="EMBL" id="SBIQ01000003">
    <property type="protein sequence ID" value="KAF7684735.1"/>
    <property type="molecule type" value="Genomic_DNA"/>
</dbReference>
<proteinExistence type="predicted"/>
<reference evidence="1 2" key="1">
    <citation type="submission" date="2019-01" db="EMBL/GenBank/DDBJ databases">
        <title>Genomes sequencing and comparative genomics of infectious freshwater microsporidia, Cucumispora dikerogammari and Thelohania contejeani.</title>
        <authorList>
            <person name="Cormier A."/>
            <person name="Giraud I."/>
            <person name="Wattier R."/>
            <person name="Teixeira M."/>
            <person name="Grandjean F."/>
            <person name="Rigaud T."/>
            <person name="Cordaux R."/>
        </authorList>
    </citation>
    <scope>NUCLEOTIDE SEQUENCE [LARGE SCALE GENOMIC DNA]</scope>
    <source>
        <strain evidence="1">T1</strain>
        <tissue evidence="1">Spores</tissue>
    </source>
</reference>
<protein>
    <submittedName>
        <fullName evidence="1">Uncharacterized protein</fullName>
    </submittedName>
</protein>
<sequence length="311" mass="36951">MDEDEKFHQEIRSLSEKYYPYLTPPRININIKREYYTSEICVAGVLIRCDKWFIDPKEAERYILKIGLEFITELIQETVKLDHTIFVNNKNQNIKKGHTKDNGDDNSMNEHNKIELNKSEQIKIEDIKGIETITKRMDNIKYSTIVEEYCREYGLMFPQYTTEKTNGVYVCYADFYGKMFQSDYFYDRMGAKEDTSRLICLSIQRKSFKLEEKEKELYDKALEEKEVKIKEINDIKEKGKHRKVENQDGIEDIKRKKGVDENKVSNDINEILDDIEEDYANVIKQYGGFKRLIEPAKPEKKRSLGFNDLFR</sequence>
<evidence type="ECO:0000313" key="1">
    <source>
        <dbReference type="EMBL" id="KAF7684735.1"/>
    </source>
</evidence>
<dbReference type="Proteomes" id="UP001516464">
    <property type="component" value="Unassembled WGS sequence"/>
</dbReference>
<evidence type="ECO:0000313" key="2">
    <source>
        <dbReference type="Proteomes" id="UP001516464"/>
    </source>
</evidence>
<keyword evidence="2" id="KW-1185">Reference proteome</keyword>
<organism evidence="1 2">
    <name type="scientific">Astathelohania contejeani</name>
    <dbReference type="NCBI Taxonomy" id="164912"/>
    <lineage>
        <taxon>Eukaryota</taxon>
        <taxon>Fungi</taxon>
        <taxon>Fungi incertae sedis</taxon>
        <taxon>Microsporidia</taxon>
        <taxon>Astathelohaniidae</taxon>
        <taxon>Astathelohania</taxon>
    </lineage>
</organism>